<feature type="domain" description="HD" evidence="2">
    <location>
        <begin position="58"/>
        <end position="132"/>
    </location>
</feature>
<organism evidence="3 4">
    <name type="scientific">Solidesulfovibrio aerotolerans</name>
    <dbReference type="NCBI Taxonomy" id="295255"/>
    <lineage>
        <taxon>Bacteria</taxon>
        <taxon>Pseudomonadati</taxon>
        <taxon>Thermodesulfobacteriota</taxon>
        <taxon>Desulfovibrionia</taxon>
        <taxon>Desulfovibrionales</taxon>
        <taxon>Desulfovibrionaceae</taxon>
        <taxon>Solidesulfovibrio</taxon>
    </lineage>
</organism>
<dbReference type="CDD" id="cd00077">
    <property type="entry name" value="HDc"/>
    <property type="match status" value="1"/>
</dbReference>
<name>A0A7C9N1I4_9BACT</name>
<dbReference type="AlphaFoldDB" id="A0A7C9N1I4"/>
<proteinExistence type="predicted"/>
<evidence type="ECO:0000313" key="4">
    <source>
        <dbReference type="Proteomes" id="UP000482487"/>
    </source>
</evidence>
<dbReference type="InterPro" id="IPR003607">
    <property type="entry name" value="HD/PDEase_dom"/>
</dbReference>
<keyword evidence="4" id="KW-1185">Reference proteome</keyword>
<accession>A0A7C9N1I4</accession>
<reference evidence="3 4" key="1">
    <citation type="submission" date="2020-01" db="EMBL/GenBank/DDBJ databases">
        <title>Genome sequence of Desulfovibrio aerotolerans DSM 16695(T).</title>
        <authorList>
            <person name="Karnachuk O."/>
            <person name="Avakyan M."/>
            <person name="Mardanov A."/>
            <person name="Kadnikov V."/>
            <person name="Ravin N."/>
        </authorList>
    </citation>
    <scope>NUCLEOTIDE SEQUENCE [LARGE SCALE GENOMIC DNA]</scope>
    <source>
        <strain evidence="3 4">DSM 16695</strain>
    </source>
</reference>
<dbReference type="NCBIfam" id="TIGR00277">
    <property type="entry name" value="HDIG"/>
    <property type="match status" value="1"/>
</dbReference>
<dbReference type="Pfam" id="PF01966">
    <property type="entry name" value="HD"/>
    <property type="match status" value="1"/>
</dbReference>
<evidence type="ECO:0000256" key="1">
    <source>
        <dbReference type="SAM" id="MobiDB-lite"/>
    </source>
</evidence>
<evidence type="ECO:0000313" key="3">
    <source>
        <dbReference type="EMBL" id="MYL83091.1"/>
    </source>
</evidence>
<dbReference type="Gene3D" id="1.10.3210.10">
    <property type="entry name" value="Hypothetical protein af1432"/>
    <property type="match status" value="1"/>
</dbReference>
<evidence type="ECO:0000259" key="2">
    <source>
        <dbReference type="Pfam" id="PF01966"/>
    </source>
</evidence>
<dbReference type="InterPro" id="IPR006675">
    <property type="entry name" value="HDIG_dom"/>
</dbReference>
<dbReference type="EMBL" id="WVUD01000010">
    <property type="protein sequence ID" value="MYL83091.1"/>
    <property type="molecule type" value="Genomic_DNA"/>
</dbReference>
<dbReference type="Proteomes" id="UP000482487">
    <property type="component" value="Unassembled WGS sequence"/>
</dbReference>
<comment type="caution">
    <text evidence="3">The sequence shown here is derived from an EMBL/GenBank/DDBJ whole genome shotgun (WGS) entry which is preliminary data.</text>
</comment>
<protein>
    <submittedName>
        <fullName evidence="3">HDIG domain-containing protein</fullName>
    </submittedName>
</protein>
<dbReference type="SUPFAM" id="SSF109604">
    <property type="entry name" value="HD-domain/PDEase-like"/>
    <property type="match status" value="1"/>
</dbReference>
<dbReference type="InterPro" id="IPR006674">
    <property type="entry name" value="HD_domain"/>
</dbReference>
<feature type="region of interest" description="Disordered" evidence="1">
    <location>
        <begin position="1"/>
        <end position="36"/>
    </location>
</feature>
<gene>
    <name evidence="3" type="ORF">GTA51_08070</name>
</gene>
<sequence>MAQHTQTHTPGADNAPQPSDTPQAAPVVPDGPRVSRIPSDEECRLLWDAYDMLPNIREHSRLVACVATALARLAEVAGLVVNVAEVRAAALLHDLAKTYTICHGGNHCQLGAAWVQELTGNPALAQGVLWHVSWPHPLDLRTDFLPLTLIYSDKRVKHNQIVTLETRFDDLLERYGTTDYIRTRIHESFQQAAAIERALAETVGLDIHESTFGCGRLVD</sequence>
<dbReference type="OrthoDB" id="5431498at2"/>
<dbReference type="RefSeq" id="WP_160960141.1">
    <property type="nucleotide sequence ID" value="NZ_WVUD01000010.1"/>
</dbReference>